<proteinExistence type="predicted"/>
<dbReference type="EMBL" id="KN824314">
    <property type="protein sequence ID" value="KIM25483.1"/>
    <property type="molecule type" value="Genomic_DNA"/>
</dbReference>
<dbReference type="Proteomes" id="UP000054097">
    <property type="component" value="Unassembled WGS sequence"/>
</dbReference>
<sequence length="185" mass="18941">MLGSSKTDSHDFSWFLAVTSRHFSDKSSSQVCRMIGKAVYSIIKRNKHPLTQPLQEGLLTSSVLLAGFLGNAGFSDYSGSCFGGGLCSCFGSGLGGLLAGASCGRFSRLRGIATSGFSCGLVRRSGSCRLSTGSSTGSSGLALGGLDAFRSLRALGGFDSFCSLDTLWGLDGLGTFDGLASLGSS</sequence>
<dbReference type="HOGENOM" id="CLU_1462186_0_0_1"/>
<reference evidence="1 2" key="1">
    <citation type="submission" date="2014-04" db="EMBL/GenBank/DDBJ databases">
        <authorList>
            <consortium name="DOE Joint Genome Institute"/>
            <person name="Kuo A."/>
            <person name="Zuccaro A."/>
            <person name="Kohler A."/>
            <person name="Nagy L.G."/>
            <person name="Floudas D."/>
            <person name="Copeland A."/>
            <person name="Barry K.W."/>
            <person name="Cichocki N."/>
            <person name="Veneault-Fourrey C."/>
            <person name="LaButti K."/>
            <person name="Lindquist E.A."/>
            <person name="Lipzen A."/>
            <person name="Lundell T."/>
            <person name="Morin E."/>
            <person name="Murat C."/>
            <person name="Sun H."/>
            <person name="Tunlid A."/>
            <person name="Henrissat B."/>
            <person name="Grigoriev I.V."/>
            <person name="Hibbett D.S."/>
            <person name="Martin F."/>
            <person name="Nordberg H.P."/>
            <person name="Cantor M.N."/>
            <person name="Hua S.X."/>
        </authorList>
    </citation>
    <scope>NUCLEOTIDE SEQUENCE [LARGE SCALE GENOMIC DNA]</scope>
    <source>
        <strain evidence="1 2">MAFF 305830</strain>
    </source>
</reference>
<evidence type="ECO:0000313" key="1">
    <source>
        <dbReference type="EMBL" id="KIM25483.1"/>
    </source>
</evidence>
<reference evidence="2" key="2">
    <citation type="submission" date="2015-01" db="EMBL/GenBank/DDBJ databases">
        <title>Evolutionary Origins and Diversification of the Mycorrhizal Mutualists.</title>
        <authorList>
            <consortium name="DOE Joint Genome Institute"/>
            <consortium name="Mycorrhizal Genomics Consortium"/>
            <person name="Kohler A."/>
            <person name="Kuo A."/>
            <person name="Nagy L.G."/>
            <person name="Floudas D."/>
            <person name="Copeland A."/>
            <person name="Barry K.W."/>
            <person name="Cichocki N."/>
            <person name="Veneault-Fourrey C."/>
            <person name="LaButti K."/>
            <person name="Lindquist E.A."/>
            <person name="Lipzen A."/>
            <person name="Lundell T."/>
            <person name="Morin E."/>
            <person name="Murat C."/>
            <person name="Riley R."/>
            <person name="Ohm R."/>
            <person name="Sun H."/>
            <person name="Tunlid A."/>
            <person name="Henrissat B."/>
            <person name="Grigoriev I.V."/>
            <person name="Hibbett D.S."/>
            <person name="Martin F."/>
        </authorList>
    </citation>
    <scope>NUCLEOTIDE SEQUENCE [LARGE SCALE GENOMIC DNA]</scope>
    <source>
        <strain evidence="2">MAFF 305830</strain>
    </source>
</reference>
<gene>
    <name evidence="1" type="ORF">M408DRAFT_211506</name>
</gene>
<dbReference type="AlphaFoldDB" id="A0A0C2WGE4"/>
<organism evidence="1 2">
    <name type="scientific">Serendipita vermifera MAFF 305830</name>
    <dbReference type="NCBI Taxonomy" id="933852"/>
    <lineage>
        <taxon>Eukaryota</taxon>
        <taxon>Fungi</taxon>
        <taxon>Dikarya</taxon>
        <taxon>Basidiomycota</taxon>
        <taxon>Agaricomycotina</taxon>
        <taxon>Agaricomycetes</taxon>
        <taxon>Sebacinales</taxon>
        <taxon>Serendipitaceae</taxon>
        <taxon>Serendipita</taxon>
    </lineage>
</organism>
<keyword evidence="2" id="KW-1185">Reference proteome</keyword>
<name>A0A0C2WGE4_SERVB</name>
<evidence type="ECO:0000313" key="2">
    <source>
        <dbReference type="Proteomes" id="UP000054097"/>
    </source>
</evidence>
<protein>
    <submittedName>
        <fullName evidence="1">Uncharacterized protein</fullName>
    </submittedName>
</protein>
<accession>A0A0C2WGE4</accession>